<dbReference type="GO" id="GO:0004497">
    <property type="term" value="F:monooxygenase activity"/>
    <property type="evidence" value="ECO:0007669"/>
    <property type="project" value="UniProtKB-KW"/>
</dbReference>
<keyword evidence="3" id="KW-0285">Flavoprotein</keyword>
<evidence type="ECO:0000256" key="5">
    <source>
        <dbReference type="ARBA" id="ARBA00022857"/>
    </source>
</evidence>
<evidence type="ECO:0000256" key="4">
    <source>
        <dbReference type="ARBA" id="ARBA00022827"/>
    </source>
</evidence>
<dbReference type="SUPFAM" id="SSF51905">
    <property type="entry name" value="FAD/NAD(P)-binding domain"/>
    <property type="match status" value="1"/>
</dbReference>
<evidence type="ECO:0000256" key="1">
    <source>
        <dbReference type="ARBA" id="ARBA00001974"/>
    </source>
</evidence>
<dbReference type="FunFam" id="3.50.50.60:FF:000341">
    <property type="entry name" value="Baeyer-Villiger monooxygenase"/>
    <property type="match status" value="1"/>
</dbReference>
<dbReference type="KEGG" id="snan:I6N98_12990"/>
<dbReference type="EMBL" id="CP066167">
    <property type="protein sequence ID" value="QQD17276.1"/>
    <property type="molecule type" value="Genomic_DNA"/>
</dbReference>
<feature type="region of interest" description="Disordered" evidence="8">
    <location>
        <begin position="25"/>
        <end position="61"/>
    </location>
</feature>
<keyword evidence="10" id="KW-1185">Reference proteome</keyword>
<gene>
    <name evidence="9" type="ORF">I6N98_12990</name>
</gene>
<dbReference type="Gene3D" id="3.50.50.60">
    <property type="entry name" value="FAD/NAD(P)-binding domain"/>
    <property type="match status" value="2"/>
</dbReference>
<feature type="compositionally biased region" description="Basic and acidic residues" evidence="8">
    <location>
        <begin position="25"/>
        <end position="35"/>
    </location>
</feature>
<name>A0A7T4QYT9_9GAMM</name>
<evidence type="ECO:0000256" key="6">
    <source>
        <dbReference type="ARBA" id="ARBA00023002"/>
    </source>
</evidence>
<evidence type="ECO:0000256" key="3">
    <source>
        <dbReference type="ARBA" id="ARBA00022630"/>
    </source>
</evidence>
<dbReference type="Proteomes" id="UP000596063">
    <property type="component" value="Chromosome"/>
</dbReference>
<reference evidence="9 10" key="1">
    <citation type="submission" date="2020-12" db="EMBL/GenBank/DDBJ databases">
        <authorList>
            <person name="Shan Y."/>
        </authorList>
    </citation>
    <scope>NUCLEOTIDE SEQUENCE [LARGE SCALE GENOMIC DNA]</scope>
    <source>
        <strain evidence="10">csc3.9</strain>
    </source>
</reference>
<keyword evidence="6" id="KW-0560">Oxidoreductase</keyword>
<dbReference type="Pfam" id="PF13738">
    <property type="entry name" value="Pyr_redox_3"/>
    <property type="match status" value="1"/>
</dbReference>
<organism evidence="9 10">
    <name type="scientific">Spongiibacter nanhainus</name>
    <dbReference type="NCBI Taxonomy" id="2794344"/>
    <lineage>
        <taxon>Bacteria</taxon>
        <taxon>Pseudomonadati</taxon>
        <taxon>Pseudomonadota</taxon>
        <taxon>Gammaproteobacteria</taxon>
        <taxon>Cellvibrionales</taxon>
        <taxon>Spongiibacteraceae</taxon>
        <taxon>Spongiibacter</taxon>
    </lineage>
</organism>
<keyword evidence="4" id="KW-0274">FAD</keyword>
<sequence length="618" mass="70533">MTCKPTAVPPVEEIDIPALREKYRQEREKRIRPEGQKQYQALSGELPEVSSEDPHTPRQAREPVSKDIDVVVLGGGWSGVLAGVHLRKAGIDDICIVDSAGDFGGVWYWNRYPGVQCDNDAYCYLPLLEEMGFLPSKKFSDGAEIYQYMRSIGDRFKLYDGALFHTLINGMHWDEDLQRWQVSTDRGDKLRARFVIMANGLLNMPKFPAVPGIGDFKGKMFHTSRWDYDYTGGSQTEPVLDKLSDKKVAIIGTGATAIQAIPHLGRHAQHLYVLQRTPSSVDKRDNPPTDPDWAQSLEPGWQAARQDNFHRAAMEGALKPGEEDLICDFWTEITRNMMAEMEAEGWPQLSMEEFMQRREEMDYRVMERARKRICELVEDPDTAEALLPWYRFPCKRPLSNNDYYPTFNRDNVTLVDVSATQGVEAMTEKGFVANGQEYEIDCMIFASGFEVTSDLDRRWGIDQVEGRDGKSIYQHWGNGYRTLHGMMSHGFPNQFYMGLYQGGLNATIPEIFNRQGQHIAYIIQQGLAQGASSIEPSEEAQDEWVKHIRETAIDISELQSECTPSYFNNEGEKEKDEDGNEKYRWYLGESYGPGWNAFQALLQEWRDSGELPGMIIKK</sequence>
<evidence type="ECO:0000256" key="2">
    <source>
        <dbReference type="ARBA" id="ARBA00010139"/>
    </source>
</evidence>
<comment type="similarity">
    <text evidence="2">Belongs to the FAD-binding monooxygenase family.</text>
</comment>
<evidence type="ECO:0000256" key="8">
    <source>
        <dbReference type="SAM" id="MobiDB-lite"/>
    </source>
</evidence>
<evidence type="ECO:0000256" key="7">
    <source>
        <dbReference type="ARBA" id="ARBA00023033"/>
    </source>
</evidence>
<dbReference type="PANTHER" id="PTHR43098:SF4">
    <property type="entry name" value="BLR3857 PROTEIN"/>
    <property type="match status" value="1"/>
</dbReference>
<comment type="cofactor">
    <cofactor evidence="1">
        <name>FAD</name>
        <dbReference type="ChEBI" id="CHEBI:57692"/>
    </cofactor>
</comment>
<dbReference type="InterPro" id="IPR050775">
    <property type="entry name" value="FAD-binding_Monooxygenases"/>
</dbReference>
<protein>
    <submittedName>
        <fullName evidence="9">NAD(P)/FAD-dependent oxidoreductase</fullName>
    </submittedName>
</protein>
<dbReference type="RefSeq" id="WP_198568778.1">
    <property type="nucleotide sequence ID" value="NZ_CP066167.1"/>
</dbReference>
<evidence type="ECO:0000313" key="9">
    <source>
        <dbReference type="EMBL" id="QQD17276.1"/>
    </source>
</evidence>
<keyword evidence="7" id="KW-0503">Monooxygenase</keyword>
<dbReference type="InterPro" id="IPR036188">
    <property type="entry name" value="FAD/NAD-bd_sf"/>
</dbReference>
<accession>A0A7T4QYT9</accession>
<dbReference type="PANTHER" id="PTHR43098">
    <property type="entry name" value="L-ORNITHINE N(5)-MONOOXYGENASE-RELATED"/>
    <property type="match status" value="1"/>
</dbReference>
<dbReference type="AlphaFoldDB" id="A0A7T4QYT9"/>
<proteinExistence type="inferred from homology"/>
<feature type="compositionally biased region" description="Basic and acidic residues" evidence="8">
    <location>
        <begin position="52"/>
        <end position="61"/>
    </location>
</feature>
<keyword evidence="5" id="KW-0521">NADP</keyword>
<evidence type="ECO:0000313" key="10">
    <source>
        <dbReference type="Proteomes" id="UP000596063"/>
    </source>
</evidence>